<sequence>MEIPEKAFWILLSMVAGMLFESCFSFYFVHERLGMLDIWHPASACSAQSADIISAGEWGPSVPSSRLVSPVAVLQGTDRRFCLGIGNGTQDHGVLLSLLIYQPLPVSETQSPSLLQQVLDVEQVYEDAVDWMHHRNESSLPTYPGDRHGRNPLVASAARTCRTLRHGKRVRSVNVTQSSSHSCLEVIDRRSDRPPAALSSTQGRATFARTARYVFALSKRSTDEN</sequence>
<dbReference type="EMBL" id="KV875098">
    <property type="protein sequence ID" value="OIW28520.1"/>
    <property type="molecule type" value="Genomic_DNA"/>
</dbReference>
<gene>
    <name evidence="2" type="ORF">CONLIGDRAFT_644701</name>
</gene>
<evidence type="ECO:0000256" key="1">
    <source>
        <dbReference type="SAM" id="Phobius"/>
    </source>
</evidence>
<protein>
    <submittedName>
        <fullName evidence="2">Uncharacterized protein</fullName>
    </submittedName>
</protein>
<keyword evidence="1" id="KW-0472">Membrane</keyword>
<proteinExistence type="predicted"/>
<evidence type="ECO:0000313" key="3">
    <source>
        <dbReference type="Proteomes" id="UP000182658"/>
    </source>
</evidence>
<dbReference type="Proteomes" id="UP000182658">
    <property type="component" value="Unassembled WGS sequence"/>
</dbReference>
<feature type="transmembrane region" description="Helical" evidence="1">
    <location>
        <begin position="6"/>
        <end position="29"/>
    </location>
</feature>
<dbReference type="AlphaFoldDB" id="A0A1J7JFN4"/>
<keyword evidence="3" id="KW-1185">Reference proteome</keyword>
<keyword evidence="1" id="KW-0812">Transmembrane</keyword>
<name>A0A1J7JFN4_9PEZI</name>
<keyword evidence="1" id="KW-1133">Transmembrane helix</keyword>
<evidence type="ECO:0000313" key="2">
    <source>
        <dbReference type="EMBL" id="OIW28520.1"/>
    </source>
</evidence>
<dbReference type="InParanoid" id="A0A1J7JFN4"/>
<reference evidence="2 3" key="1">
    <citation type="submission" date="2016-10" db="EMBL/GenBank/DDBJ databases">
        <title>Draft genome sequence of Coniochaeta ligniaria NRRL30616, a lignocellulolytic fungus for bioabatement of inhibitors in plant biomass hydrolysates.</title>
        <authorList>
            <consortium name="DOE Joint Genome Institute"/>
            <person name="Jimenez D.J."/>
            <person name="Hector R.E."/>
            <person name="Riley R."/>
            <person name="Sun H."/>
            <person name="Grigoriev I.V."/>
            <person name="Van Elsas J.D."/>
            <person name="Nichols N.N."/>
        </authorList>
    </citation>
    <scope>NUCLEOTIDE SEQUENCE [LARGE SCALE GENOMIC DNA]</scope>
    <source>
        <strain evidence="2 3">NRRL 30616</strain>
    </source>
</reference>
<accession>A0A1J7JFN4</accession>
<organism evidence="2 3">
    <name type="scientific">Coniochaeta ligniaria NRRL 30616</name>
    <dbReference type="NCBI Taxonomy" id="1408157"/>
    <lineage>
        <taxon>Eukaryota</taxon>
        <taxon>Fungi</taxon>
        <taxon>Dikarya</taxon>
        <taxon>Ascomycota</taxon>
        <taxon>Pezizomycotina</taxon>
        <taxon>Sordariomycetes</taxon>
        <taxon>Sordariomycetidae</taxon>
        <taxon>Coniochaetales</taxon>
        <taxon>Coniochaetaceae</taxon>
        <taxon>Coniochaeta</taxon>
    </lineage>
</organism>